<evidence type="ECO:0000313" key="5">
    <source>
        <dbReference type="EMBL" id="KRX00142.1"/>
    </source>
</evidence>
<dbReference type="InterPro" id="IPR009072">
    <property type="entry name" value="Histone-fold"/>
</dbReference>
<dbReference type="InParanoid" id="A0A0V0QD65"/>
<dbReference type="Proteomes" id="UP000054937">
    <property type="component" value="Unassembled WGS sequence"/>
</dbReference>
<name>A0A0V0QD65_PSEPJ</name>
<evidence type="ECO:0000313" key="6">
    <source>
        <dbReference type="Proteomes" id="UP000054937"/>
    </source>
</evidence>
<proteinExistence type="predicted"/>
<dbReference type="OMA" id="MANTICL"/>
<dbReference type="SUPFAM" id="SSF47113">
    <property type="entry name" value="Histone-fold"/>
    <property type="match status" value="1"/>
</dbReference>
<feature type="compositionally biased region" description="Basic and acidic residues" evidence="3">
    <location>
        <begin position="107"/>
        <end position="125"/>
    </location>
</feature>
<dbReference type="EMBL" id="LDAU01000194">
    <property type="protein sequence ID" value="KRX00142.1"/>
    <property type="molecule type" value="Genomic_DNA"/>
</dbReference>
<dbReference type="GO" id="GO:0016251">
    <property type="term" value="F:RNA polymerase II general transcription initiation factor activity"/>
    <property type="evidence" value="ECO:0007669"/>
    <property type="project" value="TreeGrafter"/>
</dbReference>
<comment type="caution">
    <text evidence="5">The sequence shown here is derived from an EMBL/GenBank/DDBJ whole genome shotgun (WGS) entry which is preliminary data.</text>
</comment>
<gene>
    <name evidence="5" type="ORF">PPERSA_10641</name>
</gene>
<dbReference type="PANTHER" id="PTHR46138:SF1">
    <property type="entry name" value="PROTEIN DR1"/>
    <property type="match status" value="1"/>
</dbReference>
<evidence type="ECO:0000256" key="1">
    <source>
        <dbReference type="ARBA" id="ARBA00004123"/>
    </source>
</evidence>
<evidence type="ECO:0000256" key="2">
    <source>
        <dbReference type="ARBA" id="ARBA00023242"/>
    </source>
</evidence>
<dbReference type="GO" id="GO:0017025">
    <property type="term" value="F:TBP-class protein binding"/>
    <property type="evidence" value="ECO:0007669"/>
    <property type="project" value="TreeGrafter"/>
</dbReference>
<dbReference type="InterPro" id="IPR042225">
    <property type="entry name" value="Ncb2"/>
</dbReference>
<keyword evidence="6" id="KW-1185">Reference proteome</keyword>
<dbReference type="AlphaFoldDB" id="A0A0V0QD65"/>
<feature type="compositionally biased region" description="Acidic residues" evidence="3">
    <location>
        <begin position="148"/>
        <end position="159"/>
    </location>
</feature>
<dbReference type="PANTHER" id="PTHR46138">
    <property type="entry name" value="PROTEIN DR1"/>
    <property type="match status" value="1"/>
</dbReference>
<feature type="region of interest" description="Disordered" evidence="3">
    <location>
        <begin position="107"/>
        <end position="159"/>
    </location>
</feature>
<dbReference type="Pfam" id="PF00808">
    <property type="entry name" value="CBFD_NFYB_HMF"/>
    <property type="match status" value="1"/>
</dbReference>
<comment type="subcellular location">
    <subcellularLocation>
        <location evidence="1">Nucleus</location>
    </subcellularLocation>
</comment>
<organism evidence="5 6">
    <name type="scientific">Pseudocohnilembus persalinus</name>
    <name type="common">Ciliate</name>
    <dbReference type="NCBI Taxonomy" id="266149"/>
    <lineage>
        <taxon>Eukaryota</taxon>
        <taxon>Sar</taxon>
        <taxon>Alveolata</taxon>
        <taxon>Ciliophora</taxon>
        <taxon>Intramacronucleata</taxon>
        <taxon>Oligohymenophorea</taxon>
        <taxon>Scuticociliatia</taxon>
        <taxon>Philasterida</taxon>
        <taxon>Pseudocohnilembidae</taxon>
        <taxon>Pseudocohnilembus</taxon>
    </lineage>
</organism>
<dbReference type="Gene3D" id="1.10.20.10">
    <property type="entry name" value="Histone, subunit A"/>
    <property type="match status" value="1"/>
</dbReference>
<dbReference type="OrthoDB" id="308045at2759"/>
<evidence type="ECO:0000256" key="3">
    <source>
        <dbReference type="SAM" id="MobiDB-lite"/>
    </source>
</evidence>
<dbReference type="GO" id="GO:0000122">
    <property type="term" value="P:negative regulation of transcription by RNA polymerase II"/>
    <property type="evidence" value="ECO:0007669"/>
    <property type="project" value="InterPro"/>
</dbReference>
<feature type="compositionally biased region" description="Polar residues" evidence="3">
    <location>
        <begin position="130"/>
        <end position="144"/>
    </location>
</feature>
<sequence>MGDVKQSSEYQDLVLQLCREYITIISDMANTICLKEGKKTIAPDFIYKALTQFNLEEQIPELKKSQIEIQEQIQEQKKKKEMFRDEQFMNQCSYEQTELYKKLSMDYTEDAKEDNQTQEEKEEKQLQNLVNNTEAPSVKQKNVFQQQDSEEEDFECEDD</sequence>
<dbReference type="GO" id="GO:0051123">
    <property type="term" value="P:RNA polymerase II preinitiation complex assembly"/>
    <property type="evidence" value="ECO:0007669"/>
    <property type="project" value="TreeGrafter"/>
</dbReference>
<accession>A0A0V0QD65</accession>
<dbReference type="GO" id="GO:0046982">
    <property type="term" value="F:protein heterodimerization activity"/>
    <property type="evidence" value="ECO:0007669"/>
    <property type="project" value="InterPro"/>
</dbReference>
<dbReference type="InterPro" id="IPR003958">
    <property type="entry name" value="CBFA_NFYB_domain"/>
</dbReference>
<evidence type="ECO:0000259" key="4">
    <source>
        <dbReference type="Pfam" id="PF00808"/>
    </source>
</evidence>
<keyword evidence="2" id="KW-0539">Nucleus</keyword>
<protein>
    <submittedName>
        <fullName evidence="5">Histone-fold</fullName>
    </submittedName>
</protein>
<dbReference type="GO" id="GO:0017054">
    <property type="term" value="C:negative cofactor 2 complex"/>
    <property type="evidence" value="ECO:0007669"/>
    <property type="project" value="InterPro"/>
</dbReference>
<feature type="domain" description="Transcription factor CBF/NF-Y/archaeal histone" evidence="4">
    <location>
        <begin position="6"/>
        <end position="50"/>
    </location>
</feature>
<reference evidence="5 6" key="1">
    <citation type="journal article" date="2015" name="Sci. Rep.">
        <title>Genome of the facultative scuticociliatosis pathogen Pseudocohnilembus persalinus provides insight into its virulence through horizontal gene transfer.</title>
        <authorList>
            <person name="Xiong J."/>
            <person name="Wang G."/>
            <person name="Cheng J."/>
            <person name="Tian M."/>
            <person name="Pan X."/>
            <person name="Warren A."/>
            <person name="Jiang C."/>
            <person name="Yuan D."/>
            <person name="Miao W."/>
        </authorList>
    </citation>
    <scope>NUCLEOTIDE SEQUENCE [LARGE SCALE GENOMIC DNA]</scope>
    <source>
        <strain evidence="5">36N120E</strain>
    </source>
</reference>